<feature type="transmembrane region" description="Helical" evidence="1">
    <location>
        <begin position="412"/>
        <end position="439"/>
    </location>
</feature>
<keyword evidence="1" id="KW-0472">Membrane</keyword>
<dbReference type="EMBL" id="PKGU01000002">
    <property type="protein sequence ID" value="PKZ15371.1"/>
    <property type="molecule type" value="Genomic_DNA"/>
</dbReference>
<feature type="transmembrane region" description="Helical" evidence="1">
    <location>
        <begin position="371"/>
        <end position="391"/>
    </location>
</feature>
<keyword evidence="1" id="KW-0812">Transmembrane</keyword>
<feature type="transmembrane region" description="Helical" evidence="1">
    <location>
        <begin position="151"/>
        <end position="171"/>
    </location>
</feature>
<feature type="transmembrane region" description="Helical" evidence="1">
    <location>
        <begin position="451"/>
        <end position="479"/>
    </location>
</feature>
<proteinExistence type="predicted"/>
<dbReference type="PROSITE" id="PS51257">
    <property type="entry name" value="PROKAR_LIPOPROTEIN"/>
    <property type="match status" value="1"/>
</dbReference>
<feature type="transmembrane region" description="Helical" evidence="1">
    <location>
        <begin position="28"/>
        <end position="53"/>
    </location>
</feature>
<keyword evidence="1" id="KW-1133">Transmembrane helix</keyword>
<reference evidence="2 3" key="1">
    <citation type="submission" date="2017-12" db="EMBL/GenBank/DDBJ databases">
        <title>Phylogenetic diversity of female urinary microbiome.</title>
        <authorList>
            <person name="Thomas-White K."/>
            <person name="Wolfe A.J."/>
        </authorList>
    </citation>
    <scope>NUCLEOTIDE SEQUENCE [LARGE SCALE GENOMIC DNA]</scope>
    <source>
        <strain evidence="2 3">UMB0064</strain>
    </source>
</reference>
<sequence>MKLNEIWTVVRLRWALTISTVNKSAWQAIAFVISCLINIGVVVGSWVLTWFILHGIAGSASSISYNSVLNTIALVWGGGLIFVAFCQLVAFGQQSVNAQSLYLLGVSRLTLRNALVLSQVFTPSGVASYLTLVGIMGQVSAFFAQGLMLQAFVWVLSFITSFLAVLFAALLNCTVLTAATVLFRSRRARELLTVIFVLLIVAVSQSGGFIAGLRDSEGSAGRGFSVVIDGIINGTFEIGGQIMQWTPLASFAVTPLVMARPTLMTAVFIIASIALYALVFWLLCLGFEWCLHRDIVEGRAEISDDKKTKTTKAYGLGLFGLPFVRGPLTAIMARIGTSWLRDVRYGLSLLMPVFFAVIFTLQGIMSGHPEMVVISVPLTGFFMSLMGMNMLAYEGPAFILHTMSGLKGRVDWYARSAFQLGLGLLMQFIMTAIAFAAAYILGKGFGDSWEIVLICEAVGIIILCAGVANSAMMSGLIMFPVPSAEQPMKTPQGRTISQMFMPMILMLVTVVLLIPGVGAGVIAWFILHDEVYALWISFIVQGIMSIVYVFAGAEIGGRITDKRRLAIHQTLRDFAELTR</sequence>
<dbReference type="Proteomes" id="UP000242263">
    <property type="component" value="Unassembled WGS sequence"/>
</dbReference>
<evidence type="ECO:0000256" key="1">
    <source>
        <dbReference type="SAM" id="Phobius"/>
    </source>
</evidence>
<dbReference type="AlphaFoldDB" id="A0A2I1M5G8"/>
<organism evidence="2 3">
    <name type="scientific">Alloscardovia omnicolens</name>
    <dbReference type="NCBI Taxonomy" id="419015"/>
    <lineage>
        <taxon>Bacteria</taxon>
        <taxon>Bacillati</taxon>
        <taxon>Actinomycetota</taxon>
        <taxon>Actinomycetes</taxon>
        <taxon>Bifidobacteriales</taxon>
        <taxon>Bifidobacteriaceae</taxon>
        <taxon>Alloscardovia</taxon>
    </lineage>
</organism>
<name>A0A2I1M5G8_9BIFI</name>
<feature type="transmembrane region" description="Helical" evidence="1">
    <location>
        <begin position="73"/>
        <end position="92"/>
    </location>
</feature>
<accession>A0A2I1M5G8</accession>
<feature type="transmembrane region" description="Helical" evidence="1">
    <location>
        <begin position="263"/>
        <end position="283"/>
    </location>
</feature>
<evidence type="ECO:0000313" key="2">
    <source>
        <dbReference type="EMBL" id="PKZ15371.1"/>
    </source>
</evidence>
<comment type="caution">
    <text evidence="2">The sequence shown here is derived from an EMBL/GenBank/DDBJ whole genome shotgun (WGS) entry which is preliminary data.</text>
</comment>
<feature type="transmembrane region" description="Helical" evidence="1">
    <location>
        <begin position="345"/>
        <end position="365"/>
    </location>
</feature>
<feature type="transmembrane region" description="Helical" evidence="1">
    <location>
        <begin position="532"/>
        <end position="553"/>
    </location>
</feature>
<evidence type="ECO:0000313" key="3">
    <source>
        <dbReference type="Proteomes" id="UP000242263"/>
    </source>
</evidence>
<protein>
    <submittedName>
        <fullName evidence="2">Uncharacterized protein</fullName>
    </submittedName>
</protein>
<gene>
    <name evidence="2" type="ORF">CYJ32_03055</name>
</gene>
<dbReference type="RefSeq" id="WP_101541317.1">
    <property type="nucleotide sequence ID" value="NZ_PKGU01000002.1"/>
</dbReference>
<feature type="transmembrane region" description="Helical" evidence="1">
    <location>
        <begin position="191"/>
        <end position="213"/>
    </location>
</feature>
<feature type="transmembrane region" description="Helical" evidence="1">
    <location>
        <begin position="500"/>
        <end position="526"/>
    </location>
</feature>